<proteinExistence type="predicted"/>
<name>A0ABM7X7P5_9BACT</name>
<dbReference type="EMBL" id="AP025592">
    <property type="protein sequence ID" value="BDG07861.1"/>
    <property type="molecule type" value="Genomic_DNA"/>
</dbReference>
<dbReference type="InterPro" id="IPR009875">
    <property type="entry name" value="PilZ_domain"/>
</dbReference>
<sequence length="162" mass="17636">MSSLAEWLAAFRQLHDKARKQHLTERERAVYLSGRDELARAVIAAQRLSTVVGQTPRQALRIARALQVDLDWSVGSERAMTLDLSVGGFGALLAKPPPSDEDLKFSLRIPGADPVAGRARVVDVKVQPGNARVCFAFVGLGAAELERLELFMFDALLTQLAG</sequence>
<dbReference type="Pfam" id="PF07238">
    <property type="entry name" value="PilZ"/>
    <property type="match status" value="1"/>
</dbReference>
<keyword evidence="3" id="KW-1185">Reference proteome</keyword>
<dbReference type="Gene3D" id="2.40.10.220">
    <property type="entry name" value="predicted glycosyltransferase like domains"/>
    <property type="match status" value="1"/>
</dbReference>
<accession>A0ABM7X7P5</accession>
<dbReference type="RefSeq" id="WP_248344818.1">
    <property type="nucleotide sequence ID" value="NZ_AP025592.1"/>
</dbReference>
<evidence type="ECO:0000313" key="2">
    <source>
        <dbReference type="EMBL" id="BDG07861.1"/>
    </source>
</evidence>
<evidence type="ECO:0000259" key="1">
    <source>
        <dbReference type="Pfam" id="PF07238"/>
    </source>
</evidence>
<organism evidence="2 3">
    <name type="scientific">Anaeromyxobacter paludicola</name>
    <dbReference type="NCBI Taxonomy" id="2918171"/>
    <lineage>
        <taxon>Bacteria</taxon>
        <taxon>Pseudomonadati</taxon>
        <taxon>Myxococcota</taxon>
        <taxon>Myxococcia</taxon>
        <taxon>Myxococcales</taxon>
        <taxon>Cystobacterineae</taxon>
        <taxon>Anaeromyxobacteraceae</taxon>
        <taxon>Anaeromyxobacter</taxon>
    </lineage>
</organism>
<reference evidence="3" key="1">
    <citation type="journal article" date="2022" name="Int. J. Syst. Evol. Microbiol.">
        <title>Anaeromyxobacter oryzae sp. nov., Anaeromyxobacter diazotrophicus sp. nov. and Anaeromyxobacter paludicola sp. nov., isolated from paddy soils.</title>
        <authorList>
            <person name="Itoh H."/>
            <person name="Xu Z."/>
            <person name="Mise K."/>
            <person name="Masuda Y."/>
            <person name="Ushijima N."/>
            <person name="Hayakawa C."/>
            <person name="Shiratori Y."/>
            <person name="Senoo K."/>
        </authorList>
    </citation>
    <scope>NUCLEOTIDE SEQUENCE [LARGE SCALE GENOMIC DNA]</scope>
    <source>
        <strain evidence="3">Red630</strain>
    </source>
</reference>
<feature type="domain" description="PilZ" evidence="1">
    <location>
        <begin position="57"/>
        <end position="153"/>
    </location>
</feature>
<gene>
    <name evidence="2" type="ORF">AMPC_09740</name>
</gene>
<protein>
    <recommendedName>
        <fullName evidence="1">PilZ domain-containing protein</fullName>
    </recommendedName>
</protein>
<evidence type="ECO:0000313" key="3">
    <source>
        <dbReference type="Proteomes" id="UP001162734"/>
    </source>
</evidence>
<dbReference type="Proteomes" id="UP001162734">
    <property type="component" value="Chromosome"/>
</dbReference>